<dbReference type="Proteomes" id="UP000567922">
    <property type="component" value="Unassembled WGS sequence"/>
</dbReference>
<accession>A0A839RTH0</accession>
<reference evidence="1 2" key="1">
    <citation type="submission" date="2020-08" db="EMBL/GenBank/DDBJ databases">
        <title>Sequencing the genomes of 1000 actinobacteria strains.</title>
        <authorList>
            <person name="Klenk H.-P."/>
        </authorList>
    </citation>
    <scope>NUCLEOTIDE SEQUENCE [LARGE SCALE GENOMIC DNA]</scope>
    <source>
        <strain evidence="1 2">DSM 45258</strain>
    </source>
</reference>
<evidence type="ECO:0000313" key="2">
    <source>
        <dbReference type="Proteomes" id="UP000567922"/>
    </source>
</evidence>
<dbReference type="AlphaFoldDB" id="A0A839RTH0"/>
<dbReference type="InterPro" id="IPR021391">
    <property type="entry name" value="DUF3027"/>
</dbReference>
<protein>
    <recommendedName>
        <fullName evidence="3">DUF3027 domain-containing protein</fullName>
    </recommendedName>
</protein>
<proteinExistence type="predicted"/>
<organism evidence="1 2">
    <name type="scientific">Hoyosella altamirensis</name>
    <dbReference type="NCBI Taxonomy" id="616997"/>
    <lineage>
        <taxon>Bacteria</taxon>
        <taxon>Bacillati</taxon>
        <taxon>Actinomycetota</taxon>
        <taxon>Actinomycetes</taxon>
        <taxon>Mycobacteriales</taxon>
        <taxon>Hoyosellaceae</taxon>
        <taxon>Hoyosella</taxon>
    </lineage>
</organism>
<dbReference type="RefSeq" id="WP_064441923.1">
    <property type="nucleotide sequence ID" value="NZ_BDDI01000016.1"/>
</dbReference>
<keyword evidence="2" id="KW-1185">Reference proteome</keyword>
<name>A0A839RTH0_9ACTN</name>
<evidence type="ECO:0008006" key="3">
    <source>
        <dbReference type="Google" id="ProtNLM"/>
    </source>
</evidence>
<dbReference type="Pfam" id="PF11228">
    <property type="entry name" value="DUF3027"/>
    <property type="match status" value="1"/>
</dbReference>
<dbReference type="EMBL" id="JACHWS010000003">
    <property type="protein sequence ID" value="MBB3039364.1"/>
    <property type="molecule type" value="Genomic_DNA"/>
</dbReference>
<comment type="caution">
    <text evidence="1">The sequence shown here is derived from an EMBL/GenBank/DDBJ whole genome shotgun (WGS) entry which is preliminary data.</text>
</comment>
<sequence>MLADAIDLARDAVRAIADEAAVGEHHGVVPEGEWAASHRFAASLPGYRGWEWNVVVAACPGAATATVSELALLPGADALLAPEWVPWEDRIESGDLMPGDLLPPKHHDERLVPGYLETGDPAIDEAAGEIGFGRPQVMSLEGRLAAAERWTEGDFGPHAAMAAAAPGACGTCGFYLPLAGSLRASFGVCGNELSADGHVVHARFGCGAHSDTELPSGAGSPQYDPYDDGVVEVMDTSRQHGQ</sequence>
<dbReference type="OrthoDB" id="3210158at2"/>
<gene>
    <name evidence="1" type="ORF">FHU29_003833</name>
</gene>
<evidence type="ECO:0000313" key="1">
    <source>
        <dbReference type="EMBL" id="MBB3039364.1"/>
    </source>
</evidence>